<dbReference type="InterPro" id="IPR008854">
    <property type="entry name" value="TPMT"/>
</dbReference>
<gene>
    <name evidence="10" type="primary">tmpT</name>
    <name evidence="9" type="synonym">tpm</name>
    <name evidence="10" type="ORF">GPA27_26595</name>
</gene>
<proteinExistence type="inferred from homology"/>
<dbReference type="NCBIfam" id="NF009732">
    <property type="entry name" value="PRK13255.1"/>
    <property type="match status" value="1"/>
</dbReference>
<name>A0ABX1NNZ7_9RHOO</name>
<evidence type="ECO:0000256" key="4">
    <source>
        <dbReference type="ARBA" id="ARBA00011905"/>
    </source>
</evidence>
<dbReference type="GO" id="GO:0032259">
    <property type="term" value="P:methylation"/>
    <property type="evidence" value="ECO:0007669"/>
    <property type="project" value="UniProtKB-KW"/>
</dbReference>
<evidence type="ECO:0000313" key="11">
    <source>
        <dbReference type="Proteomes" id="UP000634522"/>
    </source>
</evidence>
<dbReference type="InterPro" id="IPR022474">
    <property type="entry name" value="Thiopur_S-MeTfrase_Se/Te_detox"/>
</dbReference>
<dbReference type="Pfam" id="PF05724">
    <property type="entry name" value="TPMT"/>
    <property type="match status" value="1"/>
</dbReference>
<dbReference type="PIRSF" id="PIRSF023956">
    <property type="entry name" value="Thiopurine_S-methyltransferase"/>
    <property type="match status" value="1"/>
</dbReference>
<dbReference type="PANTHER" id="PTHR10259">
    <property type="entry name" value="THIOPURINE S-METHYLTRANSFERASE"/>
    <property type="match status" value="1"/>
</dbReference>
<evidence type="ECO:0000256" key="9">
    <source>
        <dbReference type="HAMAP-Rule" id="MF_00812"/>
    </source>
</evidence>
<dbReference type="NCBIfam" id="TIGR03840">
    <property type="entry name" value="TMPT_Se_Te"/>
    <property type="match status" value="1"/>
</dbReference>
<organism evidence="10 11">
    <name type="scientific">Aromatoleum toluolicum</name>
    <dbReference type="NCBI Taxonomy" id="90060"/>
    <lineage>
        <taxon>Bacteria</taxon>
        <taxon>Pseudomonadati</taxon>
        <taxon>Pseudomonadota</taxon>
        <taxon>Betaproteobacteria</taxon>
        <taxon>Rhodocyclales</taxon>
        <taxon>Rhodocyclaceae</taxon>
        <taxon>Aromatoleum</taxon>
    </lineage>
</organism>
<dbReference type="InterPro" id="IPR029063">
    <property type="entry name" value="SAM-dependent_MTases_sf"/>
</dbReference>
<comment type="similarity">
    <text evidence="3 9">Belongs to the class I-like SAM-binding methyltransferase superfamily. TPMT family.</text>
</comment>
<comment type="subcellular location">
    <subcellularLocation>
        <location evidence="2 9">Cytoplasm</location>
    </subcellularLocation>
</comment>
<protein>
    <recommendedName>
        <fullName evidence="4 9">Thiopurine S-methyltransferase</fullName>
        <ecNumber evidence="4 9">2.1.1.67</ecNumber>
    </recommendedName>
    <alternativeName>
        <fullName evidence="9">Thiopurine methyltransferase</fullName>
    </alternativeName>
</protein>
<dbReference type="EMBL" id="WTVS01000114">
    <property type="protein sequence ID" value="NMG00950.1"/>
    <property type="molecule type" value="Genomic_DNA"/>
</dbReference>
<evidence type="ECO:0000256" key="3">
    <source>
        <dbReference type="ARBA" id="ARBA00008145"/>
    </source>
</evidence>
<dbReference type="InterPro" id="IPR025835">
    <property type="entry name" value="Thiopurine_S-MeTrfase"/>
</dbReference>
<evidence type="ECO:0000256" key="8">
    <source>
        <dbReference type="ARBA" id="ARBA00022691"/>
    </source>
</evidence>
<comment type="catalytic activity">
    <reaction evidence="1 9">
        <text>S-adenosyl-L-methionine + a thiopurine = S-adenosyl-L-homocysteine + a thiopurine S-methylether.</text>
        <dbReference type="EC" id="2.1.1.67"/>
    </reaction>
</comment>
<dbReference type="Proteomes" id="UP000634522">
    <property type="component" value="Unassembled WGS sequence"/>
</dbReference>
<reference evidence="10 11" key="1">
    <citation type="submission" date="2019-12" db="EMBL/GenBank/DDBJ databases">
        <title>Comparative genomics gives insights into the taxonomy of the Azoarcus-Aromatoleum group and reveals separate origins of nif in the plant-associated Azoarcus and non-plant-associated Aromatoleum sub-groups.</title>
        <authorList>
            <person name="Lafos M."/>
            <person name="Maluk M."/>
            <person name="Batista M."/>
            <person name="Junghare M."/>
            <person name="Carmona M."/>
            <person name="Faoro H."/>
            <person name="Cruz L.M."/>
            <person name="Battistoni F."/>
            <person name="De Souza E."/>
            <person name="Pedrosa F."/>
            <person name="Chen W.-M."/>
            <person name="Poole P.S."/>
            <person name="Dixon R.A."/>
            <person name="James E.K."/>
        </authorList>
    </citation>
    <scope>NUCLEOTIDE SEQUENCE [LARGE SCALE GENOMIC DNA]</scope>
    <source>
        <strain evidence="10 11">T</strain>
    </source>
</reference>
<evidence type="ECO:0000313" key="10">
    <source>
        <dbReference type="EMBL" id="NMG00950.1"/>
    </source>
</evidence>
<dbReference type="RefSeq" id="WP_169143455.1">
    <property type="nucleotide sequence ID" value="NZ_WTVS01000114.1"/>
</dbReference>
<dbReference type="EC" id="2.1.1.67" evidence="4 9"/>
<comment type="caution">
    <text evidence="10">The sequence shown here is derived from an EMBL/GenBank/DDBJ whole genome shotgun (WGS) entry which is preliminary data.</text>
</comment>
<sequence length="212" mass="23329">MDANFWHAKWERNEIGFHGSEANPLLVKHFDALALAPGSRIFLPLCGKTLDIHWLLAQGYRVVGAELSPLAVQQLFAELGVEPTVSRVGALDHYAVEDLDVYVGDFFDLTAETLGPVDAVYDRAALVALPHTMRPRYTAHLTAITHEAPQLLICFEYDQSLHAGPPFSIDADEVGQHYAGRFSPTLLKRIEVAGGLKGKCPATESVWLLRKG</sequence>
<accession>A0ABX1NNZ7</accession>
<dbReference type="Gene3D" id="3.40.50.150">
    <property type="entry name" value="Vaccinia Virus protein VP39"/>
    <property type="match status" value="1"/>
</dbReference>
<dbReference type="HAMAP" id="MF_00812">
    <property type="entry name" value="Thiopur_methtran"/>
    <property type="match status" value="1"/>
</dbReference>
<evidence type="ECO:0000256" key="6">
    <source>
        <dbReference type="ARBA" id="ARBA00022603"/>
    </source>
</evidence>
<feature type="binding site" evidence="9">
    <location>
        <position position="123"/>
    </location>
    <ligand>
        <name>S-adenosyl-L-methionine</name>
        <dbReference type="ChEBI" id="CHEBI:59789"/>
    </ligand>
</feature>
<evidence type="ECO:0000256" key="1">
    <source>
        <dbReference type="ARBA" id="ARBA00000903"/>
    </source>
</evidence>
<dbReference type="PROSITE" id="PS51585">
    <property type="entry name" value="SAM_MT_TPMT"/>
    <property type="match status" value="1"/>
</dbReference>
<feature type="binding site" evidence="9">
    <location>
        <position position="10"/>
    </location>
    <ligand>
        <name>S-adenosyl-L-methionine</name>
        <dbReference type="ChEBI" id="CHEBI:59789"/>
    </ligand>
</feature>
<keyword evidence="7 9" id="KW-0808">Transferase</keyword>
<feature type="binding site" evidence="9">
    <location>
        <position position="45"/>
    </location>
    <ligand>
        <name>S-adenosyl-L-methionine</name>
        <dbReference type="ChEBI" id="CHEBI:59789"/>
    </ligand>
</feature>
<feature type="binding site" evidence="9">
    <location>
        <position position="66"/>
    </location>
    <ligand>
        <name>S-adenosyl-L-methionine</name>
        <dbReference type="ChEBI" id="CHEBI:59789"/>
    </ligand>
</feature>
<keyword evidence="5 9" id="KW-0963">Cytoplasm</keyword>
<dbReference type="PANTHER" id="PTHR10259:SF11">
    <property type="entry name" value="THIOPURINE S-METHYLTRANSFERASE"/>
    <property type="match status" value="1"/>
</dbReference>
<keyword evidence="8 9" id="KW-0949">S-adenosyl-L-methionine</keyword>
<keyword evidence="11" id="KW-1185">Reference proteome</keyword>
<dbReference type="GO" id="GO:0008119">
    <property type="term" value="F:thiopurine S-methyltransferase activity"/>
    <property type="evidence" value="ECO:0007669"/>
    <property type="project" value="UniProtKB-EC"/>
</dbReference>
<evidence type="ECO:0000256" key="7">
    <source>
        <dbReference type="ARBA" id="ARBA00022679"/>
    </source>
</evidence>
<dbReference type="SUPFAM" id="SSF53335">
    <property type="entry name" value="S-adenosyl-L-methionine-dependent methyltransferases"/>
    <property type="match status" value="1"/>
</dbReference>
<keyword evidence="6 9" id="KW-0489">Methyltransferase</keyword>
<evidence type="ECO:0000256" key="5">
    <source>
        <dbReference type="ARBA" id="ARBA00022490"/>
    </source>
</evidence>
<evidence type="ECO:0000256" key="2">
    <source>
        <dbReference type="ARBA" id="ARBA00004496"/>
    </source>
</evidence>